<sequence>MGKIQRLLCLKPNHEIETNKSIQQKPVAVVPVEEDGFLRVYVGEEEHKLYVVPVACLRSRMFQALLGQFEMETSPAIDKPIELPCSPQMFEWILKLASQC</sequence>
<dbReference type="InterPro" id="IPR003676">
    <property type="entry name" value="SAUR_fam"/>
</dbReference>
<dbReference type="EMBL" id="JAAARO010000003">
    <property type="protein sequence ID" value="KAF5750743.1"/>
    <property type="molecule type" value="Genomic_DNA"/>
</dbReference>
<reference evidence="2 3" key="1">
    <citation type="journal article" date="2020" name="Nat. Commun.">
        <title>Genome of Tripterygium wilfordii and identification of cytochrome P450 involved in triptolide biosynthesis.</title>
        <authorList>
            <person name="Tu L."/>
            <person name="Su P."/>
            <person name="Zhang Z."/>
            <person name="Gao L."/>
            <person name="Wang J."/>
            <person name="Hu T."/>
            <person name="Zhou J."/>
            <person name="Zhang Y."/>
            <person name="Zhao Y."/>
            <person name="Liu Y."/>
            <person name="Song Y."/>
            <person name="Tong Y."/>
            <person name="Lu Y."/>
            <person name="Yang J."/>
            <person name="Xu C."/>
            <person name="Jia M."/>
            <person name="Peters R.J."/>
            <person name="Huang L."/>
            <person name="Gao W."/>
        </authorList>
    </citation>
    <scope>NUCLEOTIDE SEQUENCE [LARGE SCALE GENOMIC DNA]</scope>
    <source>
        <strain evidence="3">cv. XIE 37</strain>
        <tissue evidence="2">Leaf</tissue>
    </source>
</reference>
<evidence type="ECO:0000313" key="2">
    <source>
        <dbReference type="EMBL" id="KAF5750743.1"/>
    </source>
</evidence>
<keyword evidence="3" id="KW-1185">Reference proteome</keyword>
<dbReference type="GO" id="GO:0009733">
    <property type="term" value="P:response to auxin"/>
    <property type="evidence" value="ECO:0007669"/>
    <property type="project" value="InterPro"/>
</dbReference>
<name>A0A7J7DWR8_TRIWF</name>
<comment type="caution">
    <text evidence="2">The sequence shown here is derived from an EMBL/GenBank/DDBJ whole genome shotgun (WGS) entry which is preliminary data.</text>
</comment>
<protein>
    <submittedName>
        <fullName evidence="2">Uncharacterized protein</fullName>
    </submittedName>
</protein>
<dbReference type="Pfam" id="PF02519">
    <property type="entry name" value="Auxin_inducible"/>
    <property type="match status" value="1"/>
</dbReference>
<accession>A0A7J7DWR8</accession>
<organism evidence="2 3">
    <name type="scientific">Tripterygium wilfordii</name>
    <name type="common">Thunder God vine</name>
    <dbReference type="NCBI Taxonomy" id="458696"/>
    <lineage>
        <taxon>Eukaryota</taxon>
        <taxon>Viridiplantae</taxon>
        <taxon>Streptophyta</taxon>
        <taxon>Embryophyta</taxon>
        <taxon>Tracheophyta</taxon>
        <taxon>Spermatophyta</taxon>
        <taxon>Magnoliopsida</taxon>
        <taxon>eudicotyledons</taxon>
        <taxon>Gunneridae</taxon>
        <taxon>Pentapetalae</taxon>
        <taxon>rosids</taxon>
        <taxon>fabids</taxon>
        <taxon>Celastrales</taxon>
        <taxon>Celastraceae</taxon>
        <taxon>Tripterygium</taxon>
    </lineage>
</organism>
<gene>
    <name evidence="2" type="ORF">HS088_TW03G01082</name>
</gene>
<comment type="similarity">
    <text evidence="1">Belongs to the ARG7 family.</text>
</comment>
<proteinExistence type="inferred from homology"/>
<evidence type="ECO:0000256" key="1">
    <source>
        <dbReference type="ARBA" id="ARBA00006974"/>
    </source>
</evidence>
<dbReference type="Proteomes" id="UP000593562">
    <property type="component" value="Unassembled WGS sequence"/>
</dbReference>
<dbReference type="AlphaFoldDB" id="A0A7J7DWR8"/>
<evidence type="ECO:0000313" key="3">
    <source>
        <dbReference type="Proteomes" id="UP000593562"/>
    </source>
</evidence>
<dbReference type="InParanoid" id="A0A7J7DWR8"/>